<evidence type="ECO:0000256" key="1">
    <source>
        <dbReference type="SAM" id="MobiDB-lite"/>
    </source>
</evidence>
<dbReference type="EnsemblPlants" id="OBART05G16860.1">
    <property type="protein sequence ID" value="OBART05G16860.1"/>
    <property type="gene ID" value="OBART05G16860"/>
</dbReference>
<dbReference type="Gramene" id="OBART05G16860.1">
    <property type="protein sequence ID" value="OBART05G16860.1"/>
    <property type="gene ID" value="OBART05G16860"/>
</dbReference>
<evidence type="ECO:0000313" key="2">
    <source>
        <dbReference type="EnsemblPlants" id="OBART05G16860.1"/>
    </source>
</evidence>
<accession>A0A0D3G7R7</accession>
<organism evidence="2">
    <name type="scientific">Oryza barthii</name>
    <dbReference type="NCBI Taxonomy" id="65489"/>
    <lineage>
        <taxon>Eukaryota</taxon>
        <taxon>Viridiplantae</taxon>
        <taxon>Streptophyta</taxon>
        <taxon>Embryophyta</taxon>
        <taxon>Tracheophyta</taxon>
        <taxon>Spermatophyta</taxon>
        <taxon>Magnoliopsida</taxon>
        <taxon>Liliopsida</taxon>
        <taxon>Poales</taxon>
        <taxon>Poaceae</taxon>
        <taxon>BOP clade</taxon>
        <taxon>Oryzoideae</taxon>
        <taxon>Oryzeae</taxon>
        <taxon>Oryzinae</taxon>
        <taxon>Oryza</taxon>
    </lineage>
</organism>
<proteinExistence type="predicted"/>
<name>A0A0D3G7R7_9ORYZ</name>
<dbReference type="PaxDb" id="65489-OBART05G16860.1"/>
<dbReference type="HOGENOM" id="CLU_158251_0_0_1"/>
<evidence type="ECO:0000313" key="3">
    <source>
        <dbReference type="Proteomes" id="UP000026960"/>
    </source>
</evidence>
<feature type="region of interest" description="Disordered" evidence="1">
    <location>
        <begin position="1"/>
        <end position="20"/>
    </location>
</feature>
<dbReference type="AlphaFoldDB" id="A0A0D3G7R7"/>
<reference evidence="2" key="2">
    <citation type="submission" date="2015-03" db="UniProtKB">
        <authorList>
            <consortium name="EnsemblPlants"/>
        </authorList>
    </citation>
    <scope>IDENTIFICATION</scope>
</reference>
<dbReference type="Proteomes" id="UP000026960">
    <property type="component" value="Chromosome 5"/>
</dbReference>
<protein>
    <submittedName>
        <fullName evidence="2">Uncharacterized protein</fullName>
    </submittedName>
</protein>
<sequence>MGTTRTGSGGEAASQEALVSGTGRWMHRHWPLERRRHRRRWPLEERRRRKMAHGRVVTALRRWCRVCAVPGRGLAYAARVCVGTVAQWRRRRA</sequence>
<keyword evidence="3" id="KW-1185">Reference proteome</keyword>
<reference evidence="2" key="1">
    <citation type="journal article" date="2009" name="Rice">
        <title>De Novo Next Generation Sequencing of Plant Genomes.</title>
        <authorList>
            <person name="Rounsley S."/>
            <person name="Marri P.R."/>
            <person name="Yu Y."/>
            <person name="He R."/>
            <person name="Sisneros N."/>
            <person name="Goicoechea J.L."/>
            <person name="Lee S.J."/>
            <person name="Angelova A."/>
            <person name="Kudrna D."/>
            <person name="Luo M."/>
            <person name="Affourtit J."/>
            <person name="Desany B."/>
            <person name="Knight J."/>
            <person name="Niazi F."/>
            <person name="Egholm M."/>
            <person name="Wing R.A."/>
        </authorList>
    </citation>
    <scope>NUCLEOTIDE SEQUENCE [LARGE SCALE GENOMIC DNA]</scope>
    <source>
        <strain evidence="2">cv. IRGC 105608</strain>
    </source>
</reference>